<dbReference type="InterPro" id="IPR022522">
    <property type="entry name" value="Flagellar_motor_stator_MotA"/>
</dbReference>
<dbReference type="GO" id="GO:0071978">
    <property type="term" value="P:bacterial-type flagellum-dependent swarming motility"/>
    <property type="evidence" value="ECO:0007669"/>
    <property type="project" value="InterPro"/>
</dbReference>
<sequence>MFSIFGFLVVPAMVFGSFYLAGGHFQILIEAMPLELMTIGGASIGIFLIANDKHIVLGALKDIGRVFKGARWVQSDYRDVLTLMFTLIKLIRTKGLLILESHLEKPEDSAIFQRYPKILGDHFALDFITDTLRMMVMSIEDPFEVSECMQRQIEKHEAELETRGAALQNLADSLPALGIVAAVLGVVKTMASINQPVEILGAMIGGALVGTFLGILLSYGFVGPMAAKMRATYHEDGHFYAVIKDCLIGSLQGHPAPVACELARGNVPTTSQPSFKEMEEMFEALPADPLAPSAI</sequence>
<dbReference type="PANTHER" id="PTHR30433">
    <property type="entry name" value="CHEMOTAXIS PROTEIN MOTA"/>
    <property type="match status" value="1"/>
</dbReference>
<dbReference type="PROSITE" id="PS01307">
    <property type="entry name" value="MOTA"/>
    <property type="match status" value="1"/>
</dbReference>
<evidence type="ECO:0000313" key="16">
    <source>
        <dbReference type="EMBL" id="SNB61348.1"/>
    </source>
</evidence>
<evidence type="ECO:0000259" key="15">
    <source>
        <dbReference type="Pfam" id="PF20560"/>
    </source>
</evidence>
<evidence type="ECO:0000256" key="4">
    <source>
        <dbReference type="ARBA" id="ARBA00022475"/>
    </source>
</evidence>
<comment type="similarity">
    <text evidence="2">Belongs to the MotA family.</text>
</comment>
<keyword evidence="12 13" id="KW-0472">Membrane</keyword>
<dbReference type="InterPro" id="IPR002898">
    <property type="entry name" value="MotA_ExbB_proton_chnl"/>
</dbReference>
<protein>
    <submittedName>
        <fullName evidence="16">Chemotaxis protein MotA</fullName>
    </submittedName>
</protein>
<dbReference type="GO" id="GO:1902600">
    <property type="term" value="P:proton transmembrane transport"/>
    <property type="evidence" value="ECO:0007669"/>
    <property type="project" value="UniProtKB-KW"/>
</dbReference>
<dbReference type="EMBL" id="FYEH01000002">
    <property type="protein sequence ID" value="SNB61348.1"/>
    <property type="molecule type" value="Genomic_DNA"/>
</dbReference>
<evidence type="ECO:0000259" key="14">
    <source>
        <dbReference type="Pfam" id="PF01618"/>
    </source>
</evidence>
<dbReference type="GO" id="GO:0006935">
    <property type="term" value="P:chemotaxis"/>
    <property type="evidence" value="ECO:0007669"/>
    <property type="project" value="UniProtKB-KW"/>
</dbReference>
<accession>A0A212QPM4</accession>
<evidence type="ECO:0000256" key="10">
    <source>
        <dbReference type="ARBA" id="ARBA00022989"/>
    </source>
</evidence>
<dbReference type="InterPro" id="IPR046786">
    <property type="entry name" value="MotA_N"/>
</dbReference>
<dbReference type="Pfam" id="PF01618">
    <property type="entry name" value="MotA_ExbB"/>
    <property type="match status" value="1"/>
</dbReference>
<keyword evidence="4" id="KW-1003">Cell membrane</keyword>
<feature type="domain" description="Motility protein A N-terminal" evidence="15">
    <location>
        <begin position="4"/>
        <end position="95"/>
    </location>
</feature>
<keyword evidence="11" id="KW-0406">Ion transport</keyword>
<evidence type="ECO:0000256" key="12">
    <source>
        <dbReference type="ARBA" id="ARBA00023136"/>
    </source>
</evidence>
<dbReference type="AlphaFoldDB" id="A0A212QPM4"/>
<keyword evidence="3" id="KW-0813">Transport</keyword>
<keyword evidence="6" id="KW-0997">Cell inner membrane</keyword>
<keyword evidence="5" id="KW-0145">Chemotaxis</keyword>
<feature type="domain" description="MotA/TolQ/ExbB proton channel" evidence="14">
    <location>
        <begin position="127"/>
        <end position="234"/>
    </location>
</feature>
<evidence type="ECO:0000256" key="8">
    <source>
        <dbReference type="ARBA" id="ARBA00022779"/>
    </source>
</evidence>
<dbReference type="Pfam" id="PF20560">
    <property type="entry name" value="MotA_N"/>
    <property type="match status" value="1"/>
</dbReference>
<keyword evidence="10 13" id="KW-1133">Transmembrane helix</keyword>
<keyword evidence="9" id="KW-0375">Hydrogen ion transport</keyword>
<keyword evidence="17" id="KW-1185">Reference proteome</keyword>
<evidence type="ECO:0000256" key="1">
    <source>
        <dbReference type="ARBA" id="ARBA00004429"/>
    </source>
</evidence>
<evidence type="ECO:0000313" key="17">
    <source>
        <dbReference type="Proteomes" id="UP000197065"/>
    </source>
</evidence>
<proteinExistence type="inferred from homology"/>
<keyword evidence="7 13" id="KW-0812">Transmembrane</keyword>
<dbReference type="PANTHER" id="PTHR30433:SF4">
    <property type="entry name" value="MOTILITY PROTEIN A"/>
    <property type="match status" value="1"/>
</dbReference>
<evidence type="ECO:0000256" key="2">
    <source>
        <dbReference type="ARBA" id="ARBA00008038"/>
    </source>
</evidence>
<evidence type="ECO:0000256" key="13">
    <source>
        <dbReference type="SAM" id="Phobius"/>
    </source>
</evidence>
<evidence type="ECO:0000256" key="5">
    <source>
        <dbReference type="ARBA" id="ARBA00022500"/>
    </source>
</evidence>
<organism evidence="16 17">
    <name type="scientific">Arboricoccus pini</name>
    <dbReference type="NCBI Taxonomy" id="1963835"/>
    <lineage>
        <taxon>Bacteria</taxon>
        <taxon>Pseudomonadati</taxon>
        <taxon>Pseudomonadota</taxon>
        <taxon>Alphaproteobacteria</taxon>
        <taxon>Geminicoccales</taxon>
        <taxon>Geminicoccaceae</taxon>
        <taxon>Arboricoccus</taxon>
    </lineage>
</organism>
<evidence type="ECO:0000256" key="9">
    <source>
        <dbReference type="ARBA" id="ARBA00022781"/>
    </source>
</evidence>
<dbReference type="InterPro" id="IPR047055">
    <property type="entry name" value="MotA-like"/>
</dbReference>
<dbReference type="InterPro" id="IPR000540">
    <property type="entry name" value="Flag_MotA_CS"/>
</dbReference>
<keyword evidence="8" id="KW-0283">Flagellar rotation</keyword>
<evidence type="ECO:0000256" key="11">
    <source>
        <dbReference type="ARBA" id="ARBA00023065"/>
    </source>
</evidence>
<evidence type="ECO:0000256" key="3">
    <source>
        <dbReference type="ARBA" id="ARBA00022448"/>
    </source>
</evidence>
<evidence type="ECO:0000256" key="6">
    <source>
        <dbReference type="ARBA" id="ARBA00022519"/>
    </source>
</evidence>
<dbReference type="RefSeq" id="WP_088560052.1">
    <property type="nucleotide sequence ID" value="NZ_FYEH01000002.1"/>
</dbReference>
<dbReference type="NCBIfam" id="TIGR03818">
    <property type="entry name" value="MotA1"/>
    <property type="match status" value="1"/>
</dbReference>
<gene>
    <name evidence="16" type="ORF">SAMN07250955_102193</name>
</gene>
<evidence type="ECO:0000256" key="7">
    <source>
        <dbReference type="ARBA" id="ARBA00022692"/>
    </source>
</evidence>
<name>A0A212QPM4_9PROT</name>
<dbReference type="Proteomes" id="UP000197065">
    <property type="component" value="Unassembled WGS sequence"/>
</dbReference>
<reference evidence="16 17" key="1">
    <citation type="submission" date="2017-06" db="EMBL/GenBank/DDBJ databases">
        <authorList>
            <person name="Kim H.J."/>
            <person name="Triplett B.A."/>
        </authorList>
    </citation>
    <scope>NUCLEOTIDE SEQUENCE [LARGE SCALE GENOMIC DNA]</scope>
    <source>
        <strain evidence="16 17">B29T1</strain>
    </source>
</reference>
<dbReference type="GO" id="GO:0005886">
    <property type="term" value="C:plasma membrane"/>
    <property type="evidence" value="ECO:0007669"/>
    <property type="project" value="UniProtKB-SubCell"/>
</dbReference>
<feature type="transmembrane region" description="Helical" evidence="13">
    <location>
        <begin position="199"/>
        <end position="222"/>
    </location>
</feature>
<dbReference type="OrthoDB" id="9782603at2"/>
<comment type="subcellular location">
    <subcellularLocation>
        <location evidence="1">Cell inner membrane</location>
        <topology evidence="1">Multi-pass membrane protein</topology>
    </subcellularLocation>
</comment>